<evidence type="ECO:0000313" key="11">
    <source>
        <dbReference type="EMBL" id="OGY24163.1"/>
    </source>
</evidence>
<name>A0A1G1W910_9BACT</name>
<accession>A0A1G1W910</accession>
<dbReference type="PANTHER" id="PTHR11777:SF9">
    <property type="entry name" value="ALANINE--TRNA LIGASE, CYTOPLASMIC"/>
    <property type="match status" value="1"/>
</dbReference>
<evidence type="ECO:0000313" key="12">
    <source>
        <dbReference type="Proteomes" id="UP000176631"/>
    </source>
</evidence>
<keyword evidence="5 9" id="KW-0067">ATP-binding</keyword>
<evidence type="ECO:0000256" key="6">
    <source>
        <dbReference type="ARBA" id="ARBA00022884"/>
    </source>
</evidence>
<dbReference type="Pfam" id="PF01411">
    <property type="entry name" value="tRNA-synt_2c"/>
    <property type="match status" value="2"/>
</dbReference>
<evidence type="ECO:0000256" key="7">
    <source>
        <dbReference type="ARBA" id="ARBA00022917"/>
    </source>
</evidence>
<dbReference type="EMBL" id="MHCP01000015">
    <property type="protein sequence ID" value="OGY24163.1"/>
    <property type="molecule type" value="Genomic_DNA"/>
</dbReference>
<evidence type="ECO:0000256" key="2">
    <source>
        <dbReference type="ARBA" id="ARBA00022555"/>
    </source>
</evidence>
<gene>
    <name evidence="9" type="primary">alaS</name>
    <name evidence="11" type="ORF">A2172_01300</name>
</gene>
<keyword evidence="3 9" id="KW-0436">Ligase</keyword>
<dbReference type="EC" id="6.1.1.7" evidence="9"/>
<dbReference type="CDD" id="cd00673">
    <property type="entry name" value="AlaRS_core"/>
    <property type="match status" value="1"/>
</dbReference>
<dbReference type="GO" id="GO:0008270">
    <property type="term" value="F:zinc ion binding"/>
    <property type="evidence" value="ECO:0007669"/>
    <property type="project" value="UniProtKB-UniRule"/>
</dbReference>
<dbReference type="InterPro" id="IPR002318">
    <property type="entry name" value="Ala-tRNA-lgiase_IIc"/>
</dbReference>
<dbReference type="PRINTS" id="PR00980">
    <property type="entry name" value="TRNASYNTHALA"/>
</dbReference>
<dbReference type="PANTHER" id="PTHR11777">
    <property type="entry name" value="ALANYL-TRNA SYNTHETASE"/>
    <property type="match status" value="1"/>
</dbReference>
<dbReference type="InterPro" id="IPR018165">
    <property type="entry name" value="Ala-tRNA-synth_IIc_core"/>
</dbReference>
<comment type="caution">
    <text evidence="11">The sequence shown here is derived from an EMBL/GenBank/DDBJ whole genome shotgun (WGS) entry which is preliminary data.</text>
</comment>
<keyword evidence="9" id="KW-0479">Metal-binding</keyword>
<keyword evidence="9" id="KW-0862">Zinc</keyword>
<dbReference type="GO" id="GO:0006419">
    <property type="term" value="P:alanyl-tRNA aminoacylation"/>
    <property type="evidence" value="ECO:0007669"/>
    <property type="project" value="UniProtKB-UniRule"/>
</dbReference>
<dbReference type="AlphaFoldDB" id="A0A1G1W910"/>
<evidence type="ECO:0000259" key="10">
    <source>
        <dbReference type="PROSITE" id="PS50860"/>
    </source>
</evidence>
<dbReference type="PROSITE" id="PS50860">
    <property type="entry name" value="AA_TRNA_LIGASE_II_ALA"/>
    <property type="match status" value="1"/>
</dbReference>
<dbReference type="Gene3D" id="3.30.54.20">
    <property type="match status" value="1"/>
</dbReference>
<protein>
    <recommendedName>
        <fullName evidence="9">Alanine--tRNA ligase</fullName>
        <ecNumber evidence="9">6.1.1.7</ecNumber>
    </recommendedName>
    <alternativeName>
        <fullName evidence="9">Alanyl-tRNA synthetase</fullName>
        <shortName evidence="9">AlaRS</shortName>
    </alternativeName>
</protein>
<dbReference type="FunFam" id="3.30.980.10:FF:000004">
    <property type="entry name" value="Alanine--tRNA ligase, cytoplasmic"/>
    <property type="match status" value="1"/>
</dbReference>
<dbReference type="InterPro" id="IPR018164">
    <property type="entry name" value="Ala-tRNA-synth_IIc_N"/>
</dbReference>
<dbReference type="Gene3D" id="3.30.930.10">
    <property type="entry name" value="Bira Bifunctional Protein, Domain 2"/>
    <property type="match status" value="1"/>
</dbReference>
<dbReference type="InterPro" id="IPR018163">
    <property type="entry name" value="Thr/Ala-tRNA-synth_IIc_edit"/>
</dbReference>
<dbReference type="SUPFAM" id="SSF55681">
    <property type="entry name" value="Class II aaRS and biotin synthetases"/>
    <property type="match status" value="1"/>
</dbReference>
<keyword evidence="6 9" id="KW-0694">RNA-binding</keyword>
<feature type="binding site" evidence="9">
    <location>
        <position position="621"/>
    </location>
    <ligand>
        <name>Zn(2+)</name>
        <dbReference type="ChEBI" id="CHEBI:29105"/>
    </ligand>
</feature>
<reference evidence="11 12" key="1">
    <citation type="journal article" date="2016" name="Nat. Commun.">
        <title>Thousands of microbial genomes shed light on interconnected biogeochemical processes in an aquifer system.</title>
        <authorList>
            <person name="Anantharaman K."/>
            <person name="Brown C.T."/>
            <person name="Hug L.A."/>
            <person name="Sharon I."/>
            <person name="Castelle C.J."/>
            <person name="Probst A.J."/>
            <person name="Thomas B.C."/>
            <person name="Singh A."/>
            <person name="Wilkins M.J."/>
            <person name="Karaoz U."/>
            <person name="Brodie E.L."/>
            <person name="Williams K.H."/>
            <person name="Hubbard S.S."/>
            <person name="Banfield J.F."/>
        </authorList>
    </citation>
    <scope>NUCLEOTIDE SEQUENCE [LARGE SCALE GENOMIC DNA]</scope>
</reference>
<comment type="catalytic activity">
    <reaction evidence="9">
        <text>tRNA(Ala) + L-alanine + ATP = L-alanyl-tRNA(Ala) + AMP + diphosphate</text>
        <dbReference type="Rhea" id="RHEA:12540"/>
        <dbReference type="Rhea" id="RHEA-COMP:9657"/>
        <dbReference type="Rhea" id="RHEA-COMP:9923"/>
        <dbReference type="ChEBI" id="CHEBI:30616"/>
        <dbReference type="ChEBI" id="CHEBI:33019"/>
        <dbReference type="ChEBI" id="CHEBI:57972"/>
        <dbReference type="ChEBI" id="CHEBI:78442"/>
        <dbReference type="ChEBI" id="CHEBI:78497"/>
        <dbReference type="ChEBI" id="CHEBI:456215"/>
        <dbReference type="EC" id="6.1.1.7"/>
    </reaction>
</comment>
<comment type="function">
    <text evidence="9">Catalyzes the attachment of alanine to tRNA(Ala) in a two-step reaction: alanine is first activated by ATP to form Ala-AMP and then transferred to the acceptor end of tRNA(Ala). Also edits incorrectly charged Ser-tRNA(Ala) and Gly-tRNA(Ala) via its editing domain.</text>
</comment>
<feature type="binding site" evidence="9">
    <location>
        <position position="617"/>
    </location>
    <ligand>
        <name>Zn(2+)</name>
        <dbReference type="ChEBI" id="CHEBI:29105"/>
    </ligand>
</feature>
<keyword evidence="9" id="KW-0963">Cytoplasm</keyword>
<comment type="cofactor">
    <cofactor evidence="9">
        <name>Zn(2+)</name>
        <dbReference type="ChEBI" id="CHEBI:29105"/>
    </cofactor>
    <text evidence="9">Binds 1 zinc ion per subunit.</text>
</comment>
<dbReference type="InterPro" id="IPR023033">
    <property type="entry name" value="Ala_tRNA_ligase_euk/bac"/>
</dbReference>
<proteinExistence type="inferred from homology"/>
<evidence type="ECO:0000256" key="9">
    <source>
        <dbReference type="HAMAP-Rule" id="MF_00036"/>
    </source>
</evidence>
<evidence type="ECO:0000256" key="1">
    <source>
        <dbReference type="ARBA" id="ARBA00008226"/>
    </source>
</evidence>
<dbReference type="STRING" id="1802593.A2172_01300"/>
<keyword evidence="4 9" id="KW-0547">Nucleotide-binding</keyword>
<evidence type="ECO:0000256" key="3">
    <source>
        <dbReference type="ARBA" id="ARBA00022598"/>
    </source>
</evidence>
<dbReference type="HAMAP" id="MF_00036_B">
    <property type="entry name" value="Ala_tRNA_synth_B"/>
    <property type="match status" value="1"/>
</dbReference>
<dbReference type="GO" id="GO:0005524">
    <property type="term" value="F:ATP binding"/>
    <property type="evidence" value="ECO:0007669"/>
    <property type="project" value="UniProtKB-UniRule"/>
</dbReference>
<organism evidence="11 12">
    <name type="scientific">Candidatus Woykebacteria bacterium RBG_13_40_15</name>
    <dbReference type="NCBI Taxonomy" id="1802593"/>
    <lineage>
        <taxon>Bacteria</taxon>
        <taxon>Candidatus Woykeibacteriota</taxon>
    </lineage>
</organism>
<dbReference type="GO" id="GO:0005829">
    <property type="term" value="C:cytosol"/>
    <property type="evidence" value="ECO:0007669"/>
    <property type="project" value="TreeGrafter"/>
</dbReference>
<dbReference type="InterPro" id="IPR050058">
    <property type="entry name" value="Ala-tRNA_ligase"/>
</dbReference>
<comment type="subcellular location">
    <subcellularLocation>
        <location evidence="9">Cytoplasm</location>
    </subcellularLocation>
</comment>
<comment type="domain">
    <text evidence="9">Consists of three domains; the N-terminal catalytic domain, the editing domain and the C-terminal C-Ala domain. The editing domain removes incorrectly charged amino acids, while the C-Ala domain, along with tRNA(Ala), serves as a bridge to cooperatively bring together the editing and aminoacylation centers thus stimulating deacylation of misacylated tRNAs.</text>
</comment>
<dbReference type="Gene3D" id="3.30.980.10">
    <property type="entry name" value="Threonyl-trna Synthetase, Chain A, domain 2"/>
    <property type="match status" value="1"/>
</dbReference>
<feature type="binding site" evidence="9">
    <location>
        <position position="515"/>
    </location>
    <ligand>
        <name>Zn(2+)</name>
        <dbReference type="ChEBI" id="CHEBI:29105"/>
    </ligand>
</feature>
<evidence type="ECO:0000256" key="8">
    <source>
        <dbReference type="ARBA" id="ARBA00023146"/>
    </source>
</evidence>
<dbReference type="GO" id="GO:0004813">
    <property type="term" value="F:alanine-tRNA ligase activity"/>
    <property type="evidence" value="ECO:0007669"/>
    <property type="project" value="UniProtKB-UniRule"/>
</dbReference>
<sequence>MKAKELKEKYLKFFESRRHKVIPSASLIPSTEVEITGTQKVLFTTAGMHPLIPYLLGQEHVAGKRLSNVQKCFRTDDIDEIGDAWHLTFFEMLGNWSLGDPASPNGIGQGGYWKKEAIPWSMEFLTRELGLEKEKIYVSVFGGDPEIPGVGADEESVSIWKDVGIPEERILRLGKTDNWWGPVGETGPCGPDTEMFYDTGKPAHGSDCKPGDNCGKYAEIWNDVFMEFNKTADGKYEPLKQKNVDTGMGVERTTAILQGKDNVYDTELFSPIINEIKNLAKDWDDRSGRIIADHLRGSTFLISDGVTPSNVETGYILRRLIRRAIRYGKQLGINQKFASRIAEVTIDTDRDSYPELVQKKDIIKKELSLEEDRFETAIREGLKKSHRIFDLKVPISNEKYTKIMQAVGKREMFREMYRGEVESKDKDLSSEFGVKISQEEINKATISGKEAFDLYQTHGFPIEMIVELAQARNLLVDIEDFRKEVKNHQEVSRAGSEKKFAGGLADQSEITTKGHTATHLLHQALRTVLGEHVEQRGSNITPERIRFDFSHGEKLTDEEIKKVEELVNQKIKEDLPVKKEIMSPGEAKKAGAIGLFEEKYSDKVSVYSVGNFSKEICGGPHVEYTGQLGKFKIIKEEALGSGQRRIRAVLE</sequence>
<dbReference type="InterPro" id="IPR012947">
    <property type="entry name" value="tRNA_SAD"/>
</dbReference>
<dbReference type="SUPFAM" id="SSF101353">
    <property type="entry name" value="Putative anticodon-binding domain of alanyl-tRNA synthetase (AlaRS)"/>
    <property type="match status" value="1"/>
</dbReference>
<evidence type="ECO:0000256" key="4">
    <source>
        <dbReference type="ARBA" id="ARBA00022741"/>
    </source>
</evidence>
<feature type="domain" description="Alanyl-transfer RNA synthetases family profile" evidence="10">
    <location>
        <begin position="1"/>
        <end position="651"/>
    </location>
</feature>
<dbReference type="Proteomes" id="UP000176631">
    <property type="component" value="Unassembled WGS sequence"/>
</dbReference>
<feature type="binding site" evidence="9">
    <location>
        <position position="519"/>
    </location>
    <ligand>
        <name>Zn(2+)</name>
        <dbReference type="ChEBI" id="CHEBI:29105"/>
    </ligand>
</feature>
<keyword evidence="2 9" id="KW-0820">tRNA-binding</keyword>
<dbReference type="InterPro" id="IPR045864">
    <property type="entry name" value="aa-tRNA-synth_II/BPL/LPL"/>
</dbReference>
<keyword evidence="8 9" id="KW-0030">Aminoacyl-tRNA synthetase</keyword>
<dbReference type="Pfam" id="PF07973">
    <property type="entry name" value="tRNA_SAD"/>
    <property type="match status" value="1"/>
</dbReference>
<comment type="similarity">
    <text evidence="1 9">Belongs to the class-II aminoacyl-tRNA synthetase family.</text>
</comment>
<dbReference type="GO" id="GO:0002161">
    <property type="term" value="F:aminoacyl-tRNA deacylase activity"/>
    <property type="evidence" value="ECO:0007669"/>
    <property type="project" value="TreeGrafter"/>
</dbReference>
<keyword evidence="7 9" id="KW-0648">Protein biosynthesis</keyword>
<dbReference type="InterPro" id="IPR018162">
    <property type="entry name" value="Ala-tRNA-ligase_IIc_anticod-bd"/>
</dbReference>
<dbReference type="SMART" id="SM00863">
    <property type="entry name" value="tRNA_SAD"/>
    <property type="match status" value="1"/>
</dbReference>
<evidence type="ECO:0000256" key="5">
    <source>
        <dbReference type="ARBA" id="ARBA00022840"/>
    </source>
</evidence>
<dbReference type="SUPFAM" id="SSF55186">
    <property type="entry name" value="ThrRS/AlaRS common domain"/>
    <property type="match status" value="1"/>
</dbReference>
<dbReference type="GO" id="GO:0000049">
    <property type="term" value="F:tRNA binding"/>
    <property type="evidence" value="ECO:0007669"/>
    <property type="project" value="UniProtKB-KW"/>
</dbReference>